<evidence type="ECO:0000313" key="3">
    <source>
        <dbReference type="Proteomes" id="UP000236654"/>
    </source>
</evidence>
<protein>
    <recommendedName>
        <fullName evidence="1">GIY-YIG domain-containing protein</fullName>
    </recommendedName>
</protein>
<organism evidence="2 3">
    <name type="scientific">Brumimicrobium salinarum</name>
    <dbReference type="NCBI Taxonomy" id="2058658"/>
    <lineage>
        <taxon>Bacteria</taxon>
        <taxon>Pseudomonadati</taxon>
        <taxon>Bacteroidota</taxon>
        <taxon>Flavobacteriia</taxon>
        <taxon>Flavobacteriales</taxon>
        <taxon>Crocinitomicaceae</taxon>
        <taxon>Brumimicrobium</taxon>
    </lineage>
</organism>
<keyword evidence="3" id="KW-1185">Reference proteome</keyword>
<dbReference type="SUPFAM" id="SSF82771">
    <property type="entry name" value="GIY-YIG endonuclease"/>
    <property type="match status" value="1"/>
</dbReference>
<accession>A0A2I0R2F5</accession>
<gene>
    <name evidence="2" type="ORF">CW751_08160</name>
</gene>
<dbReference type="EMBL" id="PJNI01000008">
    <property type="protein sequence ID" value="PKR80735.1"/>
    <property type="molecule type" value="Genomic_DNA"/>
</dbReference>
<dbReference type="RefSeq" id="WP_101334517.1">
    <property type="nucleotide sequence ID" value="NZ_PJNI01000008.1"/>
</dbReference>
<dbReference type="PROSITE" id="PS50164">
    <property type="entry name" value="GIY_YIG"/>
    <property type="match status" value="1"/>
</dbReference>
<dbReference type="OrthoDB" id="1495241at2"/>
<dbReference type="InterPro" id="IPR035901">
    <property type="entry name" value="GIY-YIG_endonuc_sf"/>
</dbReference>
<evidence type="ECO:0000259" key="1">
    <source>
        <dbReference type="PROSITE" id="PS50164"/>
    </source>
</evidence>
<comment type="caution">
    <text evidence="2">The sequence shown here is derived from an EMBL/GenBank/DDBJ whole genome shotgun (WGS) entry which is preliminary data.</text>
</comment>
<evidence type="ECO:0000313" key="2">
    <source>
        <dbReference type="EMBL" id="PKR80735.1"/>
    </source>
</evidence>
<name>A0A2I0R2F5_9FLAO</name>
<dbReference type="InterPro" id="IPR000305">
    <property type="entry name" value="GIY-YIG_endonuc"/>
</dbReference>
<feature type="domain" description="GIY-YIG" evidence="1">
    <location>
        <begin position="2"/>
        <end position="43"/>
    </location>
</feature>
<dbReference type="AlphaFoldDB" id="A0A2I0R2F5"/>
<reference evidence="2 3" key="1">
    <citation type="submission" date="2017-12" db="EMBL/GenBank/DDBJ databases">
        <title>The draft genome sequence of Brumimicrobium saltpan LHR20.</title>
        <authorList>
            <person name="Do Z.-J."/>
            <person name="Luo H.-R."/>
        </authorList>
    </citation>
    <scope>NUCLEOTIDE SEQUENCE [LARGE SCALE GENOMIC DNA]</scope>
    <source>
        <strain evidence="2 3">LHR20</strain>
    </source>
</reference>
<dbReference type="Pfam" id="PF01541">
    <property type="entry name" value="GIY-YIG"/>
    <property type="match status" value="1"/>
</dbReference>
<dbReference type="Proteomes" id="UP000236654">
    <property type="component" value="Unassembled WGS sequence"/>
</dbReference>
<sequence length="43" mass="5190">MNQYCTYILFSPKFNKYYIGQTHNFENRISTHNSGKVKSTKHY</sequence>
<proteinExistence type="predicted"/>
<dbReference type="Gene3D" id="3.40.1440.10">
    <property type="entry name" value="GIY-YIG endonuclease"/>
    <property type="match status" value="1"/>
</dbReference>